<protein>
    <submittedName>
        <fullName evidence="3">WEB family protein chloroplastic-like</fullName>
    </submittedName>
</protein>
<feature type="region of interest" description="Disordered" evidence="1">
    <location>
        <begin position="82"/>
        <end position="148"/>
    </location>
</feature>
<evidence type="ECO:0000256" key="1">
    <source>
        <dbReference type="SAM" id="MobiDB-lite"/>
    </source>
</evidence>
<keyword evidence="2" id="KW-0732">Signal</keyword>
<gene>
    <name evidence="3" type="ORF">F511_33599</name>
</gene>
<dbReference type="AlphaFoldDB" id="A0A2Z7B9T5"/>
<feature type="chain" id="PRO_5016443255" evidence="2">
    <location>
        <begin position="22"/>
        <end position="148"/>
    </location>
</feature>
<feature type="compositionally biased region" description="Polar residues" evidence="1">
    <location>
        <begin position="82"/>
        <end position="95"/>
    </location>
</feature>
<reference evidence="3 4" key="1">
    <citation type="journal article" date="2015" name="Proc. Natl. Acad. Sci. U.S.A.">
        <title>The resurrection genome of Boea hygrometrica: A blueprint for survival of dehydration.</title>
        <authorList>
            <person name="Xiao L."/>
            <person name="Yang G."/>
            <person name="Zhang L."/>
            <person name="Yang X."/>
            <person name="Zhao S."/>
            <person name="Ji Z."/>
            <person name="Zhou Q."/>
            <person name="Hu M."/>
            <person name="Wang Y."/>
            <person name="Chen M."/>
            <person name="Xu Y."/>
            <person name="Jin H."/>
            <person name="Xiao X."/>
            <person name="Hu G."/>
            <person name="Bao F."/>
            <person name="Hu Y."/>
            <person name="Wan P."/>
            <person name="Li L."/>
            <person name="Deng X."/>
            <person name="Kuang T."/>
            <person name="Xiang C."/>
            <person name="Zhu J.K."/>
            <person name="Oliver M.J."/>
            <person name="He Y."/>
        </authorList>
    </citation>
    <scope>NUCLEOTIDE SEQUENCE [LARGE SCALE GENOMIC DNA]</scope>
    <source>
        <strain evidence="4">cv. XS01</strain>
    </source>
</reference>
<proteinExistence type="predicted"/>
<dbReference type="EMBL" id="KV007897">
    <property type="protein sequence ID" value="KZV30727.1"/>
    <property type="molecule type" value="Genomic_DNA"/>
</dbReference>
<feature type="compositionally biased region" description="Basic and acidic residues" evidence="1">
    <location>
        <begin position="138"/>
        <end position="148"/>
    </location>
</feature>
<feature type="signal peptide" evidence="2">
    <location>
        <begin position="1"/>
        <end position="21"/>
    </location>
</feature>
<evidence type="ECO:0000313" key="4">
    <source>
        <dbReference type="Proteomes" id="UP000250235"/>
    </source>
</evidence>
<evidence type="ECO:0000313" key="3">
    <source>
        <dbReference type="EMBL" id="KZV30727.1"/>
    </source>
</evidence>
<name>A0A2Z7B9T5_9LAMI</name>
<sequence length="148" mass="16285">MDSCTGFFCVVWCAFVPALSGTTIFEPSREPVRVLLIRTVLVGQWFVVNLVASIQLRSVVECKGHAIGQVGHFAMMCPARGQRSNLSQQSPSGGSSWMPHPPAQPQRSGFPPSEASRFRWPSQFQHSGPQRAHVNALSKDHADDLLEE</sequence>
<evidence type="ECO:0000256" key="2">
    <source>
        <dbReference type="SAM" id="SignalP"/>
    </source>
</evidence>
<keyword evidence="4" id="KW-1185">Reference proteome</keyword>
<dbReference type="Proteomes" id="UP000250235">
    <property type="component" value="Unassembled WGS sequence"/>
</dbReference>
<accession>A0A2Z7B9T5</accession>
<organism evidence="3 4">
    <name type="scientific">Dorcoceras hygrometricum</name>
    <dbReference type="NCBI Taxonomy" id="472368"/>
    <lineage>
        <taxon>Eukaryota</taxon>
        <taxon>Viridiplantae</taxon>
        <taxon>Streptophyta</taxon>
        <taxon>Embryophyta</taxon>
        <taxon>Tracheophyta</taxon>
        <taxon>Spermatophyta</taxon>
        <taxon>Magnoliopsida</taxon>
        <taxon>eudicotyledons</taxon>
        <taxon>Gunneridae</taxon>
        <taxon>Pentapetalae</taxon>
        <taxon>asterids</taxon>
        <taxon>lamiids</taxon>
        <taxon>Lamiales</taxon>
        <taxon>Gesneriaceae</taxon>
        <taxon>Didymocarpoideae</taxon>
        <taxon>Trichosporeae</taxon>
        <taxon>Loxocarpinae</taxon>
        <taxon>Dorcoceras</taxon>
    </lineage>
</organism>